<dbReference type="EMBL" id="PITK01000205">
    <property type="protein sequence ID" value="TBU19520.1"/>
    <property type="molecule type" value="Genomic_DNA"/>
</dbReference>
<dbReference type="PROSITE" id="PS50089">
    <property type="entry name" value="ZF_RING_2"/>
    <property type="match status" value="1"/>
</dbReference>
<dbReference type="Proteomes" id="UP000292282">
    <property type="component" value="Unassembled WGS sequence"/>
</dbReference>
<dbReference type="PANTHER" id="PTHR45931">
    <property type="entry name" value="SI:CH211-59O9.10"/>
    <property type="match status" value="1"/>
</dbReference>
<dbReference type="OrthoDB" id="2193062at2759"/>
<feature type="compositionally biased region" description="Basic residues" evidence="5">
    <location>
        <begin position="1"/>
        <end position="18"/>
    </location>
</feature>
<dbReference type="VEuPathDB" id="MicrosporidiaDB:CWI38_0205p0020"/>
<dbReference type="GO" id="GO:0005634">
    <property type="term" value="C:nucleus"/>
    <property type="evidence" value="ECO:0007669"/>
    <property type="project" value="TreeGrafter"/>
</dbReference>
<dbReference type="GO" id="GO:0061630">
    <property type="term" value="F:ubiquitin protein ligase activity"/>
    <property type="evidence" value="ECO:0007669"/>
    <property type="project" value="TreeGrafter"/>
</dbReference>
<gene>
    <name evidence="7" type="ORF">CWI38_0205p0020</name>
</gene>
<feature type="domain" description="RING-type" evidence="6">
    <location>
        <begin position="102"/>
        <end position="144"/>
    </location>
</feature>
<dbReference type="Pfam" id="PF13639">
    <property type="entry name" value="zf-RING_2"/>
    <property type="match status" value="1"/>
</dbReference>
<dbReference type="Gene3D" id="3.30.40.10">
    <property type="entry name" value="Zinc/RING finger domain, C3HC4 (zinc finger)"/>
    <property type="match status" value="1"/>
</dbReference>
<keyword evidence="8" id="KW-1185">Reference proteome</keyword>
<dbReference type="AlphaFoldDB" id="A0A4Q9M0S9"/>
<evidence type="ECO:0000313" key="7">
    <source>
        <dbReference type="EMBL" id="TBU19520.1"/>
    </source>
</evidence>
<evidence type="ECO:0000259" key="6">
    <source>
        <dbReference type="PROSITE" id="PS50089"/>
    </source>
</evidence>
<dbReference type="GO" id="GO:0008270">
    <property type="term" value="F:zinc ion binding"/>
    <property type="evidence" value="ECO:0007669"/>
    <property type="project" value="UniProtKB-KW"/>
</dbReference>
<dbReference type="SUPFAM" id="SSF57850">
    <property type="entry name" value="RING/U-box"/>
    <property type="match status" value="1"/>
</dbReference>
<evidence type="ECO:0000256" key="4">
    <source>
        <dbReference type="PROSITE-ProRule" id="PRU00175"/>
    </source>
</evidence>
<evidence type="ECO:0000313" key="8">
    <source>
        <dbReference type="Proteomes" id="UP000292282"/>
    </source>
</evidence>
<comment type="caution">
    <text evidence="7">The sequence shown here is derived from an EMBL/GenBank/DDBJ whole genome shotgun (WGS) entry which is preliminary data.</text>
</comment>
<dbReference type="PANTHER" id="PTHR45931:SF3">
    <property type="entry name" value="RING ZINC FINGER-CONTAINING PROTEIN"/>
    <property type="match status" value="1"/>
</dbReference>
<evidence type="ECO:0000256" key="1">
    <source>
        <dbReference type="ARBA" id="ARBA00022723"/>
    </source>
</evidence>
<reference evidence="7 8" key="1">
    <citation type="submission" date="2017-12" db="EMBL/GenBank/DDBJ databases">
        <authorList>
            <person name="Pombert J.-F."/>
            <person name="Haag K.L."/>
            <person name="Ebert D."/>
        </authorList>
    </citation>
    <scope>NUCLEOTIDE SEQUENCE [LARGE SCALE GENOMIC DNA]</scope>
    <source>
        <strain evidence="7">IL-G-3</strain>
    </source>
</reference>
<keyword evidence="2 4" id="KW-0863">Zinc-finger</keyword>
<feature type="region of interest" description="Disordered" evidence="5">
    <location>
        <begin position="1"/>
        <end position="29"/>
    </location>
</feature>
<evidence type="ECO:0000256" key="2">
    <source>
        <dbReference type="ARBA" id="ARBA00022771"/>
    </source>
</evidence>
<dbReference type="STRING" id="1176355.A0A4Q9M0S9"/>
<sequence>MKRKNIPPNPRKTKRIRRDRQPSVSRGPVSENINDDFTFELIFFIMPVTGRITANFMLRNNLQIIIEVFSLNPLPPKTVSKVDLEEIPVVKYGKGVIPQTECSICLLPYRVGQRLRSFKCGHYFHCKCVDKWLLGFSDKCPMCRVEICVMKGVEMCVMICVMICVMKGELFCLEKGVEMCVMKGVEICVMKGELFCLEKGVEMCVMKGVEMCVMKGVEMCVMKGINKCKENEKWIGMSKVKKI</sequence>
<dbReference type="InterPro" id="IPR051834">
    <property type="entry name" value="RING_finger_E3_ligase"/>
</dbReference>
<name>A0A4Q9M0S9_9MICR</name>
<accession>A0A4Q9M0S9</accession>
<evidence type="ECO:0000256" key="5">
    <source>
        <dbReference type="SAM" id="MobiDB-lite"/>
    </source>
</evidence>
<dbReference type="InterPro" id="IPR001841">
    <property type="entry name" value="Znf_RING"/>
</dbReference>
<keyword evidence="3" id="KW-0862">Zinc</keyword>
<dbReference type="InterPro" id="IPR013083">
    <property type="entry name" value="Znf_RING/FYVE/PHD"/>
</dbReference>
<dbReference type="GO" id="GO:0006511">
    <property type="term" value="P:ubiquitin-dependent protein catabolic process"/>
    <property type="evidence" value="ECO:0007669"/>
    <property type="project" value="TreeGrafter"/>
</dbReference>
<proteinExistence type="predicted"/>
<dbReference type="GO" id="GO:0016567">
    <property type="term" value="P:protein ubiquitination"/>
    <property type="evidence" value="ECO:0007669"/>
    <property type="project" value="UniProtKB-UniPathway"/>
</dbReference>
<keyword evidence="1" id="KW-0479">Metal-binding</keyword>
<organism evidence="7 8">
    <name type="scientific">Hamiltosporidium tvaerminnensis</name>
    <dbReference type="NCBI Taxonomy" id="1176355"/>
    <lineage>
        <taxon>Eukaryota</taxon>
        <taxon>Fungi</taxon>
        <taxon>Fungi incertae sedis</taxon>
        <taxon>Microsporidia</taxon>
        <taxon>Dubosqiidae</taxon>
        <taxon>Hamiltosporidium</taxon>
    </lineage>
</organism>
<protein>
    <recommendedName>
        <fullName evidence="6">RING-type domain-containing protein</fullName>
    </recommendedName>
</protein>
<dbReference type="SMART" id="SM00184">
    <property type="entry name" value="RING"/>
    <property type="match status" value="1"/>
</dbReference>
<evidence type="ECO:0000256" key="3">
    <source>
        <dbReference type="ARBA" id="ARBA00022833"/>
    </source>
</evidence>
<dbReference type="UniPathway" id="UPA00143"/>